<dbReference type="EMBL" id="JANPWB010000005">
    <property type="protein sequence ID" value="KAJ1185116.1"/>
    <property type="molecule type" value="Genomic_DNA"/>
</dbReference>
<protein>
    <submittedName>
        <fullName evidence="1">Uncharacterized protein</fullName>
    </submittedName>
</protein>
<comment type="caution">
    <text evidence="1">The sequence shown here is derived from an EMBL/GenBank/DDBJ whole genome shotgun (WGS) entry which is preliminary data.</text>
</comment>
<name>A0AAV7U8Z4_PLEWA</name>
<keyword evidence="2" id="KW-1185">Reference proteome</keyword>
<dbReference type="Proteomes" id="UP001066276">
    <property type="component" value="Chromosome 3_1"/>
</dbReference>
<organism evidence="1 2">
    <name type="scientific">Pleurodeles waltl</name>
    <name type="common">Iberian ribbed newt</name>
    <dbReference type="NCBI Taxonomy" id="8319"/>
    <lineage>
        <taxon>Eukaryota</taxon>
        <taxon>Metazoa</taxon>
        <taxon>Chordata</taxon>
        <taxon>Craniata</taxon>
        <taxon>Vertebrata</taxon>
        <taxon>Euteleostomi</taxon>
        <taxon>Amphibia</taxon>
        <taxon>Batrachia</taxon>
        <taxon>Caudata</taxon>
        <taxon>Salamandroidea</taxon>
        <taxon>Salamandridae</taxon>
        <taxon>Pleurodelinae</taxon>
        <taxon>Pleurodeles</taxon>
    </lineage>
</organism>
<evidence type="ECO:0000313" key="1">
    <source>
        <dbReference type="EMBL" id="KAJ1185116.1"/>
    </source>
</evidence>
<evidence type="ECO:0000313" key="2">
    <source>
        <dbReference type="Proteomes" id="UP001066276"/>
    </source>
</evidence>
<proteinExistence type="predicted"/>
<dbReference type="AlphaFoldDB" id="A0AAV7U8Z4"/>
<accession>A0AAV7U8Z4</accession>
<reference evidence="1" key="1">
    <citation type="journal article" date="2022" name="bioRxiv">
        <title>Sequencing and chromosome-scale assembly of the giantPleurodeles waltlgenome.</title>
        <authorList>
            <person name="Brown T."/>
            <person name="Elewa A."/>
            <person name="Iarovenko S."/>
            <person name="Subramanian E."/>
            <person name="Araus A.J."/>
            <person name="Petzold A."/>
            <person name="Susuki M."/>
            <person name="Suzuki K.-i.T."/>
            <person name="Hayashi T."/>
            <person name="Toyoda A."/>
            <person name="Oliveira C."/>
            <person name="Osipova E."/>
            <person name="Leigh N.D."/>
            <person name="Simon A."/>
            <person name="Yun M.H."/>
        </authorList>
    </citation>
    <scope>NUCLEOTIDE SEQUENCE</scope>
    <source>
        <strain evidence="1">20211129_DDA</strain>
        <tissue evidence="1">Liver</tissue>
    </source>
</reference>
<sequence length="80" mass="8436">MATSRGLAQAAQLKRLQPRGRLAIGLAVGCAPRKQMNASGVMKAQPDPTPKRRCELGSGFFPARCLPQEGVGPSLPPPQD</sequence>
<gene>
    <name evidence="1" type="ORF">NDU88_001911</name>
</gene>